<proteinExistence type="predicted"/>
<reference evidence="1" key="1">
    <citation type="submission" date="2017-07" db="EMBL/GenBank/DDBJ databases">
        <title>Leptospira spp. isolated from tropical soils.</title>
        <authorList>
            <person name="Thibeaux R."/>
            <person name="Iraola G."/>
            <person name="Ferres I."/>
            <person name="Bierque E."/>
            <person name="Girault D."/>
            <person name="Soupe-Gilbert M.-E."/>
            <person name="Picardeau M."/>
            <person name="Goarant C."/>
        </authorList>
    </citation>
    <scope>NUCLEOTIDE SEQUENCE [LARGE SCALE GENOMIC DNA]</scope>
    <source>
        <strain evidence="1">ATI7-C-A5</strain>
    </source>
</reference>
<dbReference type="EMBL" id="NPEF01000122">
    <property type="protein sequence ID" value="PJZ92579.1"/>
    <property type="molecule type" value="Genomic_DNA"/>
</dbReference>
<dbReference type="AlphaFoldDB" id="A0A2N0BI34"/>
<sequence>MTPEIEILHPILEKSLTLKTIKRRNHEIHPSIKKIFISNSAPPKKEITPGNWQELYKNRMVSGGLLKVLFNNSAGEDREFWFKPSTAGGRSRLFVRQFRENL</sequence>
<accession>A0A2N0B7S4</accession>
<name>A0A2N0BI34_9LEPT</name>
<gene>
    <name evidence="1" type="ORF">CH379_12305</name>
</gene>
<evidence type="ECO:0000313" key="1">
    <source>
        <dbReference type="EMBL" id="PJZ92579.1"/>
    </source>
</evidence>
<organism evidence="1">
    <name type="scientific">Leptospira ellisii</name>
    <dbReference type="NCBI Taxonomy" id="2023197"/>
    <lineage>
        <taxon>Bacteria</taxon>
        <taxon>Pseudomonadati</taxon>
        <taxon>Spirochaetota</taxon>
        <taxon>Spirochaetia</taxon>
        <taxon>Leptospirales</taxon>
        <taxon>Leptospiraceae</taxon>
        <taxon>Leptospira</taxon>
    </lineage>
</organism>
<protein>
    <submittedName>
        <fullName evidence="1">Uncharacterized protein</fullName>
    </submittedName>
</protein>
<comment type="caution">
    <text evidence="1">The sequence shown here is derived from an EMBL/GenBank/DDBJ whole genome shotgun (WGS) entry which is preliminary data.</text>
</comment>
<accession>A0A2N0BI34</accession>